<keyword evidence="3 6" id="KW-0560">Oxidoreductase</keyword>
<keyword evidence="1 6" id="KW-0285">Flavoprotein</keyword>
<evidence type="ECO:0000256" key="1">
    <source>
        <dbReference type="ARBA" id="ARBA00022630"/>
    </source>
</evidence>
<accession>A0A1H3QFN3</accession>
<comment type="subunit">
    <text evidence="6">Homodimer.</text>
</comment>
<comment type="catalytic activity">
    <reaction evidence="5">
        <text>N,N-dimethyl-1,4-phenylenediamine + anthranilate + 2 NAD(+) = 2-(4-dimethylaminophenyl)diazenylbenzoate + 2 NADH + 2 H(+)</text>
        <dbReference type="Rhea" id="RHEA:55872"/>
        <dbReference type="ChEBI" id="CHEBI:15378"/>
        <dbReference type="ChEBI" id="CHEBI:15783"/>
        <dbReference type="ChEBI" id="CHEBI:16567"/>
        <dbReference type="ChEBI" id="CHEBI:57540"/>
        <dbReference type="ChEBI" id="CHEBI:57945"/>
        <dbReference type="ChEBI" id="CHEBI:71579"/>
        <dbReference type="EC" id="1.7.1.17"/>
    </reaction>
    <physiologicalReaction direction="right-to-left" evidence="5">
        <dbReference type="Rhea" id="RHEA:55874"/>
    </physiologicalReaction>
</comment>
<dbReference type="HAMAP" id="MF_01216">
    <property type="entry name" value="Azoreductase_type1"/>
    <property type="match status" value="1"/>
</dbReference>
<proteinExistence type="inferred from homology"/>
<dbReference type="GO" id="GO:0010181">
    <property type="term" value="F:FMN binding"/>
    <property type="evidence" value="ECO:0007669"/>
    <property type="project" value="UniProtKB-UniRule"/>
</dbReference>
<dbReference type="PANTHER" id="PTHR43741">
    <property type="entry name" value="FMN-DEPENDENT NADH-AZOREDUCTASE 1"/>
    <property type="match status" value="1"/>
</dbReference>
<dbReference type="GO" id="GO:0009055">
    <property type="term" value="F:electron transfer activity"/>
    <property type="evidence" value="ECO:0007669"/>
    <property type="project" value="UniProtKB-UniRule"/>
</dbReference>
<feature type="binding site" evidence="6">
    <location>
        <begin position="17"/>
        <end position="19"/>
    </location>
    <ligand>
        <name>FMN</name>
        <dbReference type="ChEBI" id="CHEBI:58210"/>
    </ligand>
</feature>
<dbReference type="STRING" id="415015.SAMN05660462_01920"/>
<comment type="catalytic activity">
    <reaction evidence="6">
        <text>2 a quinone + NADH + H(+) = 2 a 1,4-benzosemiquinone + NAD(+)</text>
        <dbReference type="Rhea" id="RHEA:65952"/>
        <dbReference type="ChEBI" id="CHEBI:15378"/>
        <dbReference type="ChEBI" id="CHEBI:57540"/>
        <dbReference type="ChEBI" id="CHEBI:57945"/>
        <dbReference type="ChEBI" id="CHEBI:132124"/>
        <dbReference type="ChEBI" id="CHEBI:134225"/>
    </reaction>
</comment>
<comment type="function">
    <text evidence="6">Quinone reductase that provides resistance to thiol-specific stress caused by electrophilic quinones.</text>
</comment>
<evidence type="ECO:0000256" key="3">
    <source>
        <dbReference type="ARBA" id="ARBA00023002"/>
    </source>
</evidence>
<dbReference type="RefSeq" id="WP_091730371.1">
    <property type="nucleotide sequence ID" value="NZ_FNQE01000020.1"/>
</dbReference>
<evidence type="ECO:0000256" key="5">
    <source>
        <dbReference type="ARBA" id="ARBA00048542"/>
    </source>
</evidence>
<comment type="function">
    <text evidence="6">Also exhibits azoreductase activity. Catalyzes the reductive cleavage of the azo bond in aromatic azo compounds to the corresponding amines.</text>
</comment>
<dbReference type="OrthoDB" id="9805013at2"/>
<dbReference type="PANTHER" id="PTHR43741:SF4">
    <property type="entry name" value="FMN-DEPENDENT NADH:QUINONE OXIDOREDUCTASE"/>
    <property type="match status" value="1"/>
</dbReference>
<evidence type="ECO:0000313" key="8">
    <source>
        <dbReference type="EMBL" id="SDZ12157.1"/>
    </source>
</evidence>
<dbReference type="GO" id="GO:0016655">
    <property type="term" value="F:oxidoreductase activity, acting on NAD(P)H, quinone or similar compound as acceptor"/>
    <property type="evidence" value="ECO:0007669"/>
    <property type="project" value="InterPro"/>
</dbReference>
<name>A0A1H3QFN3_9FIRM</name>
<dbReference type="EC" id="1.6.5.-" evidence="6"/>
<evidence type="ECO:0000259" key="7">
    <source>
        <dbReference type="Pfam" id="PF02525"/>
    </source>
</evidence>
<keyword evidence="9" id="KW-1185">Reference proteome</keyword>
<dbReference type="Gene3D" id="3.40.50.360">
    <property type="match status" value="1"/>
</dbReference>
<organism evidence="8 9">
    <name type="scientific">Proteiniborus ethanoligenes</name>
    <dbReference type="NCBI Taxonomy" id="415015"/>
    <lineage>
        <taxon>Bacteria</taxon>
        <taxon>Bacillati</taxon>
        <taxon>Bacillota</taxon>
        <taxon>Clostridia</taxon>
        <taxon>Eubacteriales</taxon>
        <taxon>Proteiniborus</taxon>
    </lineage>
</organism>
<dbReference type="InterPro" id="IPR050104">
    <property type="entry name" value="FMN-dep_NADH:Q_OxRdtase_AzoR1"/>
</dbReference>
<dbReference type="AlphaFoldDB" id="A0A1H3QFN3"/>
<keyword evidence="2 6" id="KW-0288">FMN</keyword>
<feature type="binding site" evidence="6">
    <location>
        <begin position="148"/>
        <end position="151"/>
    </location>
    <ligand>
        <name>FMN</name>
        <dbReference type="ChEBI" id="CHEBI:58210"/>
    </ligand>
</feature>
<evidence type="ECO:0000256" key="6">
    <source>
        <dbReference type="HAMAP-Rule" id="MF_01216"/>
    </source>
</evidence>
<evidence type="ECO:0000313" key="9">
    <source>
        <dbReference type="Proteomes" id="UP000198625"/>
    </source>
</evidence>
<gene>
    <name evidence="6" type="primary">azoR</name>
    <name evidence="8" type="ORF">SAMN05660462_01920</name>
</gene>
<dbReference type="InterPro" id="IPR003680">
    <property type="entry name" value="Flavodoxin_fold"/>
</dbReference>
<dbReference type="GO" id="GO:0016652">
    <property type="term" value="F:oxidoreductase activity, acting on NAD(P)H as acceptor"/>
    <property type="evidence" value="ECO:0007669"/>
    <property type="project" value="UniProtKB-UniRule"/>
</dbReference>
<evidence type="ECO:0000256" key="2">
    <source>
        <dbReference type="ARBA" id="ARBA00022643"/>
    </source>
</evidence>
<protein>
    <recommendedName>
        <fullName evidence="6">FMN dependent NADH:quinone oxidoreductase</fullName>
        <ecNumber evidence="6">1.6.5.-</ecNumber>
    </recommendedName>
    <alternativeName>
        <fullName evidence="6">Azo-dye reductase</fullName>
    </alternativeName>
    <alternativeName>
        <fullName evidence="6">FMN-dependent NADH-azo compound oxidoreductase</fullName>
    </alternativeName>
    <alternativeName>
        <fullName evidence="6">FMN-dependent NADH-azoreductase</fullName>
        <ecNumber evidence="6">1.7.1.17</ecNumber>
    </alternativeName>
</protein>
<dbReference type="Pfam" id="PF02525">
    <property type="entry name" value="Flavodoxin_2"/>
    <property type="match status" value="1"/>
</dbReference>
<feature type="domain" description="Flavodoxin-like fold" evidence="7">
    <location>
        <begin position="2"/>
        <end position="208"/>
    </location>
</feature>
<evidence type="ECO:0000256" key="4">
    <source>
        <dbReference type="ARBA" id="ARBA00023027"/>
    </source>
</evidence>
<comment type="caution">
    <text evidence="6">Lacks conserved residue(s) required for the propagation of feature annotation.</text>
</comment>
<reference evidence="8 9" key="1">
    <citation type="submission" date="2016-10" db="EMBL/GenBank/DDBJ databases">
        <authorList>
            <person name="de Groot N.N."/>
        </authorList>
    </citation>
    <scope>NUCLEOTIDE SEQUENCE [LARGE SCALE GENOMIC DNA]</scope>
    <source>
        <strain evidence="8 9">DSM 21650</strain>
    </source>
</reference>
<keyword evidence="4 6" id="KW-0520">NAD</keyword>
<dbReference type="InterPro" id="IPR023048">
    <property type="entry name" value="NADH:quinone_OxRdtase_FMN_depd"/>
</dbReference>
<comment type="similarity">
    <text evidence="6">Belongs to the azoreductase type 1 family.</text>
</comment>
<comment type="cofactor">
    <cofactor evidence="6">
        <name>FMN</name>
        <dbReference type="ChEBI" id="CHEBI:58210"/>
    </cofactor>
    <text evidence="6">Binds 1 FMN per subunit.</text>
</comment>
<dbReference type="EMBL" id="FNQE01000020">
    <property type="protein sequence ID" value="SDZ12157.1"/>
    <property type="molecule type" value="Genomic_DNA"/>
</dbReference>
<dbReference type="EC" id="1.7.1.17" evidence="6"/>
<sequence>MKKLLYITVNSKPEELSTSKTVGRKFVNSFLIHNPDYELIELDLYNEYIPEMNYKYFTGRAELVAGLDYEALSEEDKKAVDRMNELSEQFLMADTYVIAAPMWSLSFPAKLKSYLDCIILNNKLIKVSPKKVEGLLNDKDRSMVYIQSSGGDYPPIFLSRIIPGVEYCREIFKFLGVKKFEKLLVEGVDMPKIGREIAIEKAYDEIDSIIKKISKKPLLV</sequence>
<dbReference type="Proteomes" id="UP000198625">
    <property type="component" value="Unassembled WGS sequence"/>
</dbReference>
<dbReference type="InterPro" id="IPR029039">
    <property type="entry name" value="Flavoprotein-like_sf"/>
</dbReference>
<dbReference type="SUPFAM" id="SSF52218">
    <property type="entry name" value="Flavoproteins"/>
    <property type="match status" value="1"/>
</dbReference>